<keyword evidence="2" id="KW-0812">Transmembrane</keyword>
<dbReference type="AlphaFoldDB" id="A0A2Z3YTV6"/>
<feature type="transmembrane region" description="Helical" evidence="2">
    <location>
        <begin position="101"/>
        <end position="122"/>
    </location>
</feature>
<feature type="region of interest" description="Disordered" evidence="1">
    <location>
        <begin position="126"/>
        <end position="242"/>
    </location>
</feature>
<evidence type="ECO:0000256" key="1">
    <source>
        <dbReference type="SAM" id="MobiDB-lite"/>
    </source>
</evidence>
<evidence type="ECO:0000256" key="2">
    <source>
        <dbReference type="SAM" id="Phobius"/>
    </source>
</evidence>
<feature type="region of interest" description="Disordered" evidence="1">
    <location>
        <begin position="1"/>
        <end position="38"/>
    </location>
</feature>
<keyword evidence="2" id="KW-0472">Membrane</keyword>
<dbReference type="KEGG" id="cpre:Csp1_23810"/>
<gene>
    <name evidence="3" type="primary">bag</name>
    <name evidence="3" type="ORF">Csp1_23810</name>
</gene>
<dbReference type="EMBL" id="CP024988">
    <property type="protein sequence ID" value="AWT27131.1"/>
    <property type="molecule type" value="Genomic_DNA"/>
</dbReference>
<dbReference type="Proteomes" id="UP000247696">
    <property type="component" value="Chromosome"/>
</dbReference>
<sequence>MEDNGPFPDLYPTENQETTLPYSEMSPGDTSGRHGRPRSPAGTVFAVGALLCAALLAVVALVAGSGRTQLGLLVIAGGVTAPAVWWFIAGAMAPGNPYRRALWVPVALFGAGLVVVGAVACLRDPETNRGGDGPATSSTAPAAPARTSAPSSPAPTSTSPSRTPTPEATPRSPSSGSYGGGQSPMPQAPAPDPVQTPAPAPAPAPVPQLPQLPQLPALPELPPLPQLPQLQIPGIEIPGLTG</sequence>
<dbReference type="RefSeq" id="WP_110482159.1">
    <property type="nucleotide sequence ID" value="NZ_JALCDE010000001.1"/>
</dbReference>
<organism evidence="3 4">
    <name type="scientific">Corynebacterium provencense</name>
    <dbReference type="NCBI Taxonomy" id="1737425"/>
    <lineage>
        <taxon>Bacteria</taxon>
        <taxon>Bacillati</taxon>
        <taxon>Actinomycetota</taxon>
        <taxon>Actinomycetes</taxon>
        <taxon>Mycobacteriales</taxon>
        <taxon>Corynebacteriaceae</taxon>
        <taxon>Corynebacterium</taxon>
    </lineage>
</organism>
<dbReference type="STRING" id="1737425.GCA_900049755_01488"/>
<keyword evidence="2" id="KW-1133">Transmembrane helix</keyword>
<keyword evidence="3" id="KW-0675">Receptor</keyword>
<feature type="compositionally biased region" description="Pro residues" evidence="1">
    <location>
        <begin position="186"/>
        <end position="210"/>
    </location>
</feature>
<keyword evidence="4" id="KW-1185">Reference proteome</keyword>
<accession>A0A2Z3YTV6</accession>
<protein>
    <submittedName>
        <fullName evidence="3">IgA FC receptor</fullName>
    </submittedName>
</protein>
<feature type="transmembrane region" description="Helical" evidence="2">
    <location>
        <begin position="70"/>
        <end position="89"/>
    </location>
</feature>
<reference evidence="4" key="1">
    <citation type="submission" date="2017-11" db="EMBL/GenBank/DDBJ databases">
        <title>Otitis media/interna in a cat caused by the recently described species Corynebacterium provencense.</title>
        <authorList>
            <person name="Kittl S."/>
            <person name="Brodard I."/>
            <person name="Rychener L."/>
            <person name="Jores J."/>
            <person name="Roosje P."/>
            <person name="Gobeli Brawand S."/>
        </authorList>
    </citation>
    <scope>NUCLEOTIDE SEQUENCE [LARGE SCALE GENOMIC DNA]</scope>
    <source>
        <strain evidence="4">17KM38</strain>
    </source>
</reference>
<evidence type="ECO:0000313" key="4">
    <source>
        <dbReference type="Proteomes" id="UP000247696"/>
    </source>
</evidence>
<name>A0A2Z3YTV6_9CORY</name>
<evidence type="ECO:0000313" key="3">
    <source>
        <dbReference type="EMBL" id="AWT27131.1"/>
    </source>
</evidence>
<feature type="compositionally biased region" description="Low complexity" evidence="1">
    <location>
        <begin position="134"/>
        <end position="176"/>
    </location>
</feature>
<proteinExistence type="predicted"/>
<feature type="transmembrane region" description="Helical" evidence="2">
    <location>
        <begin position="41"/>
        <end position="63"/>
    </location>
</feature>